<accession>A0A0F9SZJ3</accession>
<reference evidence="1" key="1">
    <citation type="journal article" date="2015" name="Nature">
        <title>Complex archaea that bridge the gap between prokaryotes and eukaryotes.</title>
        <authorList>
            <person name="Spang A."/>
            <person name="Saw J.H."/>
            <person name="Jorgensen S.L."/>
            <person name="Zaremba-Niedzwiedzka K."/>
            <person name="Martijn J."/>
            <person name="Lind A.E."/>
            <person name="van Eijk R."/>
            <person name="Schleper C."/>
            <person name="Guy L."/>
            <person name="Ettema T.J."/>
        </authorList>
    </citation>
    <scope>NUCLEOTIDE SEQUENCE</scope>
</reference>
<comment type="caution">
    <text evidence="1">The sequence shown here is derived from an EMBL/GenBank/DDBJ whole genome shotgun (WGS) entry which is preliminary data.</text>
</comment>
<organism evidence="1">
    <name type="scientific">marine sediment metagenome</name>
    <dbReference type="NCBI Taxonomy" id="412755"/>
    <lineage>
        <taxon>unclassified sequences</taxon>
        <taxon>metagenomes</taxon>
        <taxon>ecological metagenomes</taxon>
    </lineage>
</organism>
<proteinExistence type="predicted"/>
<sequence>MKLYETEVRILVYSIAESEEEARRRALEFADIELMKGRGDAFMTTPISEVDEIVLPWPDERPYGSNKSLTCAQWVRRLERPDAKEDTEAG</sequence>
<gene>
    <name evidence="1" type="ORF">LCGC14_0455830</name>
</gene>
<protein>
    <submittedName>
        <fullName evidence="1">Uncharacterized protein</fullName>
    </submittedName>
</protein>
<dbReference type="AlphaFoldDB" id="A0A0F9SZJ3"/>
<evidence type="ECO:0000313" key="1">
    <source>
        <dbReference type="EMBL" id="KKN68027.1"/>
    </source>
</evidence>
<name>A0A0F9SZJ3_9ZZZZ</name>
<dbReference type="EMBL" id="LAZR01000460">
    <property type="protein sequence ID" value="KKN68027.1"/>
    <property type="molecule type" value="Genomic_DNA"/>
</dbReference>